<gene>
    <name evidence="1" type="ORF">SAMN04489732_116169</name>
</gene>
<proteinExistence type="predicted"/>
<keyword evidence="2" id="KW-1185">Reference proteome</keyword>
<protein>
    <submittedName>
        <fullName evidence="1">Uncharacterized protein</fullName>
    </submittedName>
</protein>
<reference evidence="1 2" key="1">
    <citation type="submission" date="2016-10" db="EMBL/GenBank/DDBJ databases">
        <authorList>
            <person name="de Groot N.N."/>
        </authorList>
    </citation>
    <scope>NUCLEOTIDE SEQUENCE [LARGE SCALE GENOMIC DNA]</scope>
    <source>
        <strain evidence="1 2">DSM 44993</strain>
    </source>
</reference>
<sequence length="166" mass="18063">MAATLPVPIEFSLPEGWRSVDPDEIGTPDAAFVALNPVTAKNGFTANISITGEVRENPDLAEIGDEAVEHLRVAGAQGVQLGRRNEVGSPESPGLTQAVKLTVLLNGAPADLVQFQVFMAMRDQRDQHRSAVLHVVLSALLEDQFEYVIDDFQKFLATIEPEKTTR</sequence>
<evidence type="ECO:0000313" key="2">
    <source>
        <dbReference type="Proteomes" id="UP000198582"/>
    </source>
</evidence>
<dbReference type="STRING" id="394193.SAMN04489732_116169"/>
<accession>A0A1H8YHM6</accession>
<dbReference type="AlphaFoldDB" id="A0A1H8YHM6"/>
<dbReference type="EMBL" id="FOEF01000016">
    <property type="protein sequence ID" value="SEP51627.1"/>
    <property type="molecule type" value="Genomic_DNA"/>
</dbReference>
<dbReference type="Gene3D" id="3.40.1000.10">
    <property type="entry name" value="Mog1/PsbP, alpha/beta/alpha sandwich"/>
    <property type="match status" value="1"/>
</dbReference>
<evidence type="ECO:0000313" key="1">
    <source>
        <dbReference type="EMBL" id="SEP51627.1"/>
    </source>
</evidence>
<dbReference type="Proteomes" id="UP000198582">
    <property type="component" value="Unassembled WGS sequence"/>
</dbReference>
<dbReference type="RefSeq" id="WP_091623575.1">
    <property type="nucleotide sequence ID" value="NZ_FOEF01000016.1"/>
</dbReference>
<organism evidence="1 2">
    <name type="scientific">Amycolatopsis saalfeldensis</name>
    <dbReference type="NCBI Taxonomy" id="394193"/>
    <lineage>
        <taxon>Bacteria</taxon>
        <taxon>Bacillati</taxon>
        <taxon>Actinomycetota</taxon>
        <taxon>Actinomycetes</taxon>
        <taxon>Pseudonocardiales</taxon>
        <taxon>Pseudonocardiaceae</taxon>
        <taxon>Amycolatopsis</taxon>
    </lineage>
</organism>
<name>A0A1H8YHM6_9PSEU</name>
<dbReference type="OrthoDB" id="3686643at2"/>